<organism evidence="3 4">
    <name type="scientific">Glossina pallidipes</name>
    <name type="common">Tsetse fly</name>
    <dbReference type="NCBI Taxonomy" id="7398"/>
    <lineage>
        <taxon>Eukaryota</taxon>
        <taxon>Metazoa</taxon>
        <taxon>Ecdysozoa</taxon>
        <taxon>Arthropoda</taxon>
        <taxon>Hexapoda</taxon>
        <taxon>Insecta</taxon>
        <taxon>Pterygota</taxon>
        <taxon>Neoptera</taxon>
        <taxon>Endopterygota</taxon>
        <taxon>Diptera</taxon>
        <taxon>Brachycera</taxon>
        <taxon>Muscomorpha</taxon>
        <taxon>Hippoboscoidea</taxon>
        <taxon>Glossinidae</taxon>
        <taxon>Glossina</taxon>
    </lineage>
</organism>
<feature type="coiled-coil region" evidence="1">
    <location>
        <begin position="118"/>
        <end position="166"/>
    </location>
</feature>
<feature type="compositionally biased region" description="Polar residues" evidence="2">
    <location>
        <begin position="871"/>
        <end position="888"/>
    </location>
</feature>
<keyword evidence="4" id="KW-1185">Reference proteome</keyword>
<feature type="coiled-coil region" evidence="1">
    <location>
        <begin position="237"/>
        <end position="285"/>
    </location>
</feature>
<feature type="coiled-coil region" evidence="1">
    <location>
        <begin position="598"/>
        <end position="685"/>
    </location>
</feature>
<evidence type="ECO:0000256" key="1">
    <source>
        <dbReference type="SAM" id="Coils"/>
    </source>
</evidence>
<name>A0A1B0A4S0_GLOPL</name>
<dbReference type="STRING" id="7398.A0A1B0A4S0"/>
<feature type="region of interest" description="Disordered" evidence="2">
    <location>
        <begin position="863"/>
        <end position="892"/>
    </location>
</feature>
<evidence type="ECO:0000313" key="3">
    <source>
        <dbReference type="EnsemblMetazoa" id="GPAI034443-PA"/>
    </source>
</evidence>
<protein>
    <recommendedName>
        <fullName evidence="5">Coiled-coil domain-containing protein 40</fullName>
    </recommendedName>
</protein>
<reference evidence="3" key="2">
    <citation type="submission" date="2020-05" db="UniProtKB">
        <authorList>
            <consortium name="EnsemblMetazoa"/>
        </authorList>
    </citation>
    <scope>IDENTIFICATION</scope>
    <source>
        <strain evidence="3">IAEA</strain>
    </source>
</reference>
<dbReference type="PANTHER" id="PTHR16275:SF8">
    <property type="entry name" value="COILED-COIL DOMAIN-CONTAINING PROTEIN 40"/>
    <property type="match status" value="1"/>
</dbReference>
<dbReference type="GO" id="GO:0035082">
    <property type="term" value="P:axoneme assembly"/>
    <property type="evidence" value="ECO:0007669"/>
    <property type="project" value="InterPro"/>
</dbReference>
<feature type="coiled-coil region" evidence="1">
    <location>
        <begin position="765"/>
        <end position="846"/>
    </location>
</feature>
<feature type="coiled-coil region" evidence="1">
    <location>
        <begin position="377"/>
        <end position="509"/>
    </location>
</feature>
<dbReference type="Proteomes" id="UP000092445">
    <property type="component" value="Unassembled WGS sequence"/>
</dbReference>
<dbReference type="EnsemblMetazoa" id="GPAI034443-RA">
    <property type="protein sequence ID" value="GPAI034443-PA"/>
    <property type="gene ID" value="GPAI034443"/>
</dbReference>
<dbReference type="VEuPathDB" id="VectorBase:GPAI034443"/>
<reference evidence="4" key="1">
    <citation type="submission" date="2014-03" db="EMBL/GenBank/DDBJ databases">
        <authorList>
            <person name="Aksoy S."/>
            <person name="Warren W."/>
            <person name="Wilson R.K."/>
        </authorList>
    </citation>
    <scope>NUCLEOTIDE SEQUENCE [LARGE SCALE GENOMIC DNA]</scope>
    <source>
        <strain evidence="4">IAEA</strain>
    </source>
</reference>
<accession>A0A1B0A4S0</accession>
<evidence type="ECO:0000313" key="4">
    <source>
        <dbReference type="Proteomes" id="UP000092445"/>
    </source>
</evidence>
<dbReference type="GO" id="GO:0005737">
    <property type="term" value="C:cytoplasm"/>
    <property type="evidence" value="ECO:0007669"/>
    <property type="project" value="TreeGrafter"/>
</dbReference>
<evidence type="ECO:0008006" key="5">
    <source>
        <dbReference type="Google" id="ProtNLM"/>
    </source>
</evidence>
<proteinExistence type="predicted"/>
<dbReference type="InterPro" id="IPR037386">
    <property type="entry name" value="CCDC40"/>
</dbReference>
<evidence type="ECO:0000256" key="2">
    <source>
        <dbReference type="SAM" id="MobiDB-lite"/>
    </source>
</evidence>
<dbReference type="PANTHER" id="PTHR16275">
    <property type="entry name" value="COILED-COIL DOMAIN-CONTAINING PROTEIN 40"/>
    <property type="match status" value="1"/>
</dbReference>
<keyword evidence="1" id="KW-0175">Coiled coil</keyword>
<sequence>MSVYNDNGSDSECDLRDDDLDICRDYETDEDEAKLMEPPKIEDVVCDLGDASKEVKPSESDESMLALLPPDHPLLARFQKALKEYLIRTKEQLLTEIADINSRTREKEQMHEEQGVTLYDLQQEIQRQNEQLEEFALQIDEHVTQRHKEEEAVAKLKADYEEKAELTKAQKTLYNRRMVELEHVQELEINVRKWVDDVEDEVKNAKAVVSRDAQLQKQLSEEKRKSDLLFYHLDVEVKRSERELEMVQGDVKDMEEANNVLKQNVSAANADLEILENEHKHLTQAWSEVIVAIAQRDRIFNEANESLNKEKETIKLRLSGIQAIKKQIKNESLVSERLEVFRKHLTEEMTQLRKDCKTQSDILHGLETKLMEIPNLLDKTEADLNEAKREGTELEIKIRRLQWVIDKWNNKKYELEEAILKLAQDQLISDKASGYRMKLIRNAQEKRRSMELALAQAQNQLANTLLEIDRLKGSNTRLTLENEQLKENLKQLELHGDDLNNEIKKIQDQTDLKTIRLEKLMKQFDEITHPKGEVETTIDVKIQQMEKSIQGVEQQTREGQEFWIMLQNHFINLSQKRNNQLNQTQMTRKQLSIIKQKSLKIDQDLENAENTSRELTREIRLYESKLELLNQKISKRRQKHQFEENECQLEHGELLEKLKTNEMNVLNLEEEINELHKEIGRYKDIVLDKHRECLSWETKYKLIEETLRWRKDESTLESELGTMRNEIHRMEIRYQQLKRTQEKLIVDLEHAVMHREQIFMVATTKTNIESQEHRLKQSNQSLEQKVISMRRKLKQTRRDLKHLAEHQIIDAQRERQQIKDDIKRLHGEMEQEAAEDKKTLQEIEQSLLKKHQNLESIVRKQSRAKAYRRLTGSSQPLKPPRSATSMQAQKEKQTEINENLVEIIQEFMAETPEKTCFFTKLLQILRD</sequence>
<dbReference type="AlphaFoldDB" id="A0A1B0A4S0"/>